<gene>
    <name evidence="3" type="ORF">EYS08_04180</name>
</gene>
<reference evidence="3 4" key="1">
    <citation type="submission" date="2019-02" db="EMBL/GenBank/DDBJ databases">
        <title>Pedobacter kyonggii whole genome sequence analysis.</title>
        <authorList>
            <person name="Dahal R.H."/>
        </authorList>
    </citation>
    <scope>NUCLEOTIDE SEQUENCE [LARGE SCALE GENOMIC DNA]</scope>
    <source>
        <strain evidence="3 4">K-4-11-1</strain>
    </source>
</reference>
<dbReference type="Proteomes" id="UP000291819">
    <property type="component" value="Unassembled WGS sequence"/>
</dbReference>
<sequence>MNYAQLAFTDSVKALQEKLGSRLSYERMEKRTFVDGLTEYEIDFINQIDSFYIASFGENQYPYIQHRGGPKGFIKVIDDTSIGIVDFTGNRQYITAANISKNPNVSLILLSYPLKARLKIYAKAEVVEIGKNPGLYELLKPERYKNKPEWMLTFRISAYDWNCPQHIVPKYTLEEIEELLKPQKEYIEQLEQEIKKLKAI</sequence>
<dbReference type="SUPFAM" id="SSF50475">
    <property type="entry name" value="FMN-binding split barrel"/>
    <property type="match status" value="1"/>
</dbReference>
<accession>A0A4Q9HH00</accession>
<dbReference type="OrthoDB" id="9796486at2"/>
<name>A0A4Q9HH00_9SPHI</name>
<dbReference type="AlphaFoldDB" id="A0A4Q9HH00"/>
<dbReference type="EMBL" id="SIXF01000002">
    <property type="protein sequence ID" value="TBO44507.1"/>
    <property type="molecule type" value="Genomic_DNA"/>
</dbReference>
<feature type="coiled-coil region" evidence="1">
    <location>
        <begin position="173"/>
        <end position="200"/>
    </location>
</feature>
<keyword evidence="4" id="KW-1185">Reference proteome</keyword>
<evidence type="ECO:0000313" key="4">
    <source>
        <dbReference type="Proteomes" id="UP000291819"/>
    </source>
</evidence>
<dbReference type="PANTHER" id="PTHR42815:SF2">
    <property type="entry name" value="FAD-BINDING, PUTATIVE (AFU_ORTHOLOGUE AFUA_6G07600)-RELATED"/>
    <property type="match status" value="1"/>
</dbReference>
<dbReference type="InterPro" id="IPR012349">
    <property type="entry name" value="Split_barrel_FMN-bd"/>
</dbReference>
<dbReference type="InterPro" id="IPR011576">
    <property type="entry name" value="Pyridox_Oxase_N"/>
</dbReference>
<proteinExistence type="predicted"/>
<evidence type="ECO:0000313" key="3">
    <source>
        <dbReference type="EMBL" id="TBO44507.1"/>
    </source>
</evidence>
<dbReference type="PANTHER" id="PTHR42815">
    <property type="entry name" value="FAD-BINDING, PUTATIVE (AFU_ORTHOLOGUE AFUA_6G07600)-RELATED"/>
    <property type="match status" value="1"/>
</dbReference>
<dbReference type="Gene3D" id="2.30.110.10">
    <property type="entry name" value="Electron Transport, Fmn-binding Protein, Chain A"/>
    <property type="match status" value="1"/>
</dbReference>
<feature type="domain" description="Pyridoxamine 5'-phosphate oxidase N-terminal" evidence="2">
    <location>
        <begin position="43"/>
        <end position="128"/>
    </location>
</feature>
<evidence type="ECO:0000259" key="2">
    <source>
        <dbReference type="Pfam" id="PF01243"/>
    </source>
</evidence>
<evidence type="ECO:0000256" key="1">
    <source>
        <dbReference type="SAM" id="Coils"/>
    </source>
</evidence>
<keyword evidence="1" id="KW-0175">Coiled coil</keyword>
<protein>
    <submittedName>
        <fullName evidence="3">Pyridoxamine 5'-phosphate oxidase family protein</fullName>
    </submittedName>
</protein>
<dbReference type="Pfam" id="PF01243">
    <property type="entry name" value="PNPOx_N"/>
    <property type="match status" value="1"/>
</dbReference>
<comment type="caution">
    <text evidence="3">The sequence shown here is derived from an EMBL/GenBank/DDBJ whole genome shotgun (WGS) entry which is preliminary data.</text>
</comment>
<organism evidence="3 4">
    <name type="scientific">Pedobacter kyonggii</name>
    <dbReference type="NCBI Taxonomy" id="1926871"/>
    <lineage>
        <taxon>Bacteria</taxon>
        <taxon>Pseudomonadati</taxon>
        <taxon>Bacteroidota</taxon>
        <taxon>Sphingobacteriia</taxon>
        <taxon>Sphingobacteriales</taxon>
        <taxon>Sphingobacteriaceae</taxon>
        <taxon>Pedobacter</taxon>
    </lineage>
</organism>